<comment type="caution">
    <text evidence="1">The sequence shown here is derived from an EMBL/GenBank/DDBJ whole genome shotgun (WGS) entry which is preliminary data.</text>
</comment>
<sequence length="95" mass="10656">MKLYLIFFLFVFLGQLGFNALAEDVASQGYILEHCDTPLTTIDDNSDDEPLVSVFCLTTSFYSTLPSALVEHFVAKTDCQPSIRGPPRFLKNLTF</sequence>
<protein>
    <submittedName>
        <fullName evidence="1">Uncharacterized protein</fullName>
    </submittedName>
</protein>
<evidence type="ECO:0000313" key="2">
    <source>
        <dbReference type="Proteomes" id="UP000275281"/>
    </source>
</evidence>
<dbReference type="AlphaFoldDB" id="A0A3N5XZQ1"/>
<dbReference type="EMBL" id="RPOK01000003">
    <property type="protein sequence ID" value="RPJ66622.1"/>
    <property type="molecule type" value="Genomic_DNA"/>
</dbReference>
<organism evidence="1 2">
    <name type="scientific">Alteromonas sediminis</name>
    <dbReference type="NCBI Taxonomy" id="2259342"/>
    <lineage>
        <taxon>Bacteria</taxon>
        <taxon>Pseudomonadati</taxon>
        <taxon>Pseudomonadota</taxon>
        <taxon>Gammaproteobacteria</taxon>
        <taxon>Alteromonadales</taxon>
        <taxon>Alteromonadaceae</taxon>
        <taxon>Alteromonas/Salinimonas group</taxon>
        <taxon>Alteromonas</taxon>
    </lineage>
</organism>
<accession>A0A3N5XZQ1</accession>
<dbReference type="RefSeq" id="WP_124027979.1">
    <property type="nucleotide sequence ID" value="NZ_JBHRSN010000006.1"/>
</dbReference>
<reference evidence="1 2" key="1">
    <citation type="submission" date="2018-11" db="EMBL/GenBank/DDBJ databases">
        <authorList>
            <person name="Ye M.-Q."/>
            <person name="Du Z.-J."/>
        </authorList>
    </citation>
    <scope>NUCLEOTIDE SEQUENCE [LARGE SCALE GENOMIC DNA]</scope>
    <source>
        <strain evidence="1 2">U0105</strain>
    </source>
</reference>
<evidence type="ECO:0000313" key="1">
    <source>
        <dbReference type="EMBL" id="RPJ66622.1"/>
    </source>
</evidence>
<keyword evidence="2" id="KW-1185">Reference proteome</keyword>
<proteinExistence type="predicted"/>
<name>A0A3N5XZQ1_9ALTE</name>
<dbReference type="Proteomes" id="UP000275281">
    <property type="component" value="Unassembled WGS sequence"/>
</dbReference>
<gene>
    <name evidence="1" type="ORF">DRW07_11105</name>
</gene>